<feature type="transmembrane region" description="Helical" evidence="6">
    <location>
        <begin position="327"/>
        <end position="345"/>
    </location>
</feature>
<reference evidence="8 9" key="1">
    <citation type="submission" date="2013-11" db="EMBL/GenBank/DDBJ databases">
        <title>Complete genome sequence of Clostridum sp. M2/40.</title>
        <authorList>
            <person name="Wibberg D."/>
            <person name="Puehler A."/>
            <person name="Schlueter A."/>
        </authorList>
    </citation>
    <scope>NUCLEOTIDE SEQUENCE [LARGE SCALE GENOMIC DNA]</scope>
    <source>
        <strain evidence="9">M2/40</strain>
    </source>
</reference>
<organism evidence="8 9">
    <name type="scientific">Clostridium bornimense</name>
    <dbReference type="NCBI Taxonomy" id="1216932"/>
    <lineage>
        <taxon>Bacteria</taxon>
        <taxon>Bacillati</taxon>
        <taxon>Bacillota</taxon>
        <taxon>Clostridia</taxon>
        <taxon>Eubacteriales</taxon>
        <taxon>Clostridiaceae</taxon>
        <taxon>Clostridium</taxon>
    </lineage>
</organism>
<dbReference type="eggNOG" id="COG0658">
    <property type="taxonomic scope" value="Bacteria"/>
</dbReference>
<gene>
    <name evidence="8" type="ORF">CM240_1489</name>
</gene>
<dbReference type="PANTHER" id="PTHR30619">
    <property type="entry name" value="DNA INTERNALIZATION/COMPETENCE PROTEIN COMEC/REC2"/>
    <property type="match status" value="1"/>
</dbReference>
<evidence type="ECO:0000256" key="6">
    <source>
        <dbReference type="SAM" id="Phobius"/>
    </source>
</evidence>
<dbReference type="OrthoDB" id="9761531at2"/>
<protein>
    <submittedName>
        <fullName evidence="8">Putative membrane protein</fullName>
    </submittedName>
</protein>
<dbReference type="HOGENOM" id="CLU_504996_0_0_9"/>
<feature type="transmembrane region" description="Helical" evidence="6">
    <location>
        <begin position="20"/>
        <end position="37"/>
    </location>
</feature>
<evidence type="ECO:0000256" key="4">
    <source>
        <dbReference type="ARBA" id="ARBA00022989"/>
    </source>
</evidence>
<comment type="subcellular location">
    <subcellularLocation>
        <location evidence="1">Cell membrane</location>
        <topology evidence="1">Multi-pass membrane protein</topology>
    </subcellularLocation>
</comment>
<feature type="transmembrane region" description="Helical" evidence="6">
    <location>
        <begin position="357"/>
        <end position="379"/>
    </location>
</feature>
<evidence type="ECO:0000256" key="5">
    <source>
        <dbReference type="ARBA" id="ARBA00023136"/>
    </source>
</evidence>
<keyword evidence="5 6" id="KW-0472">Membrane</keyword>
<dbReference type="STRING" id="1216932.CM240_1489"/>
<evidence type="ECO:0000256" key="2">
    <source>
        <dbReference type="ARBA" id="ARBA00022475"/>
    </source>
</evidence>
<dbReference type="RefSeq" id="WP_044037887.1">
    <property type="nucleotide sequence ID" value="NZ_HG917868.1"/>
</dbReference>
<dbReference type="Pfam" id="PF03772">
    <property type="entry name" value="Competence"/>
    <property type="match status" value="1"/>
</dbReference>
<name>W6RW84_9CLOT</name>
<feature type="domain" description="ComEC/Rec2-related protein" evidence="7">
    <location>
        <begin position="184"/>
        <end position="433"/>
    </location>
</feature>
<dbReference type="InterPro" id="IPR052159">
    <property type="entry name" value="Competence_DNA_uptake"/>
</dbReference>
<dbReference type="GO" id="GO:0005886">
    <property type="term" value="C:plasma membrane"/>
    <property type="evidence" value="ECO:0007669"/>
    <property type="project" value="UniProtKB-SubCell"/>
</dbReference>
<feature type="transmembrane region" description="Helical" evidence="6">
    <location>
        <begin position="42"/>
        <end position="59"/>
    </location>
</feature>
<dbReference type="PATRIC" id="fig|1216932.3.peg.1482"/>
<dbReference type="EMBL" id="HG917868">
    <property type="protein sequence ID" value="CDM68648.1"/>
    <property type="molecule type" value="Genomic_DNA"/>
</dbReference>
<feature type="transmembrane region" description="Helical" evidence="6">
    <location>
        <begin position="274"/>
        <end position="307"/>
    </location>
</feature>
<feature type="transmembrane region" description="Helical" evidence="6">
    <location>
        <begin position="235"/>
        <end position="262"/>
    </location>
</feature>
<keyword evidence="3 6" id="KW-0812">Transmembrane</keyword>
<feature type="transmembrane region" description="Helical" evidence="6">
    <location>
        <begin position="438"/>
        <end position="457"/>
    </location>
</feature>
<dbReference type="Proteomes" id="UP000019426">
    <property type="component" value="Chromosome M2/40_rep1"/>
</dbReference>
<keyword evidence="2" id="KW-1003">Cell membrane</keyword>
<evidence type="ECO:0000259" key="7">
    <source>
        <dbReference type="Pfam" id="PF03772"/>
    </source>
</evidence>
<accession>W6RW84</accession>
<dbReference type="AlphaFoldDB" id="W6RW84"/>
<evidence type="ECO:0000256" key="3">
    <source>
        <dbReference type="ARBA" id="ARBA00022692"/>
    </source>
</evidence>
<proteinExistence type="predicted"/>
<keyword evidence="9" id="KW-1185">Reference proteome</keyword>
<sequence>MKNILSFIKIFCEEKLQGKYIGGFPLLAIILSINYWFNDCKIITTIMLFIVTIFIFSYYKVRYTIIFIVAFFSTSFLCINYLSYSDVNKLCIVENNGINSIGESGNHLILVNNSDLKVGYEYLLEGKFTKALDLNKGYYGIYDVENIKECKKTYRYFIIRLRGIIKDKYSEKLDKKAAMKIDSLLLGDTSTLPSIEKEKMKSLGIYHIISISGFHLSLLFKLLDKFTSKTLSIVFILSYIIFLGAPVPVLRAFIMILINIFSYKLYRNYDGVNALIISAIIILILNPIKLYSLGFLLSYAGVFGIYFFNDFFKKKLIFLPETIGESIAVSISATVATAPFIFATIKGISVNCIIANLFLAPIFSLIIALIFISLFSIFFNPVLDFLCYVINIVSRIIDYMIDKLYYNTLDEIFFSSEVAILLIAYIFIAFLYKSNIEVKRIILGTTILFYIFILNPIHRVELIKYKDSYGIVEREAKNSTFYYYGKIKSMKEEEFLKKYLLVNEIYSNANKKFDIINCRENYYYQSSPVVIDTYILEGE</sequence>
<keyword evidence="4 6" id="KW-1133">Transmembrane helix</keyword>
<feature type="transmembrane region" description="Helical" evidence="6">
    <location>
        <begin position="413"/>
        <end position="432"/>
    </location>
</feature>
<feature type="transmembrane region" description="Helical" evidence="6">
    <location>
        <begin position="203"/>
        <end position="223"/>
    </location>
</feature>
<dbReference type="PANTHER" id="PTHR30619:SF1">
    <property type="entry name" value="RECOMBINATION PROTEIN 2"/>
    <property type="match status" value="1"/>
</dbReference>
<evidence type="ECO:0000256" key="1">
    <source>
        <dbReference type="ARBA" id="ARBA00004651"/>
    </source>
</evidence>
<evidence type="ECO:0000313" key="9">
    <source>
        <dbReference type="Proteomes" id="UP000019426"/>
    </source>
</evidence>
<dbReference type="InterPro" id="IPR004477">
    <property type="entry name" value="ComEC_N"/>
</dbReference>
<evidence type="ECO:0000313" key="8">
    <source>
        <dbReference type="EMBL" id="CDM68648.1"/>
    </source>
</evidence>
<dbReference type="NCBIfam" id="TIGR00360">
    <property type="entry name" value="ComEC_N-term"/>
    <property type="match status" value="1"/>
</dbReference>
<feature type="transmembrane region" description="Helical" evidence="6">
    <location>
        <begin position="65"/>
        <end position="82"/>
    </location>
</feature>
<dbReference type="KEGG" id="clt:CM240_1489"/>